<feature type="non-terminal residue" evidence="5">
    <location>
        <position position="1"/>
    </location>
</feature>
<evidence type="ECO:0000256" key="3">
    <source>
        <dbReference type="ARBA" id="ARBA00023014"/>
    </source>
</evidence>
<dbReference type="InterPro" id="IPR006311">
    <property type="entry name" value="TAT_signal"/>
</dbReference>
<dbReference type="InterPro" id="IPR006963">
    <property type="entry name" value="Mopterin_OxRdtase_4Fe-4S_dom"/>
</dbReference>
<dbReference type="GO" id="GO:0046872">
    <property type="term" value="F:metal ion binding"/>
    <property type="evidence" value="ECO:0007669"/>
    <property type="project" value="UniProtKB-KW"/>
</dbReference>
<evidence type="ECO:0000313" key="5">
    <source>
        <dbReference type="EMBL" id="KKK65217.1"/>
    </source>
</evidence>
<dbReference type="PANTHER" id="PTHR43742:SF6">
    <property type="entry name" value="OXIDOREDUCTASE YYAE-RELATED"/>
    <property type="match status" value="1"/>
</dbReference>
<comment type="caution">
    <text evidence="5">The sequence shown here is derived from an EMBL/GenBank/DDBJ whole genome shotgun (WGS) entry which is preliminary data.</text>
</comment>
<keyword evidence="3" id="KW-0411">Iron-sulfur</keyword>
<dbReference type="InterPro" id="IPR006656">
    <property type="entry name" value="Mopterin_OxRdtase"/>
</dbReference>
<dbReference type="GO" id="GO:0051536">
    <property type="term" value="F:iron-sulfur cluster binding"/>
    <property type="evidence" value="ECO:0007669"/>
    <property type="project" value="UniProtKB-KW"/>
</dbReference>
<keyword evidence="1" id="KW-0479">Metal-binding</keyword>
<dbReference type="Gene3D" id="3.40.50.12440">
    <property type="match status" value="2"/>
</dbReference>
<evidence type="ECO:0000256" key="1">
    <source>
        <dbReference type="ARBA" id="ARBA00022723"/>
    </source>
</evidence>
<reference evidence="5" key="1">
    <citation type="journal article" date="2015" name="Nature">
        <title>Complex archaea that bridge the gap between prokaryotes and eukaryotes.</title>
        <authorList>
            <person name="Spang A."/>
            <person name="Saw J.H."/>
            <person name="Jorgensen S.L."/>
            <person name="Zaremba-Niedzwiedzka K."/>
            <person name="Martijn J."/>
            <person name="Lind A.E."/>
            <person name="van Eijk R."/>
            <person name="Schleper C."/>
            <person name="Guy L."/>
            <person name="Ettema T.J."/>
        </authorList>
    </citation>
    <scope>NUCLEOTIDE SEQUENCE</scope>
</reference>
<dbReference type="Pfam" id="PF00384">
    <property type="entry name" value="Molybdopterin"/>
    <property type="match status" value="1"/>
</dbReference>
<evidence type="ECO:0000256" key="2">
    <source>
        <dbReference type="ARBA" id="ARBA00023004"/>
    </source>
</evidence>
<dbReference type="GO" id="GO:0016491">
    <property type="term" value="F:oxidoreductase activity"/>
    <property type="evidence" value="ECO:0007669"/>
    <property type="project" value="InterPro"/>
</dbReference>
<evidence type="ECO:0000259" key="4">
    <source>
        <dbReference type="PROSITE" id="PS51669"/>
    </source>
</evidence>
<gene>
    <name evidence="5" type="ORF">LCGC14_2976370</name>
</gene>
<dbReference type="PROSITE" id="PS51318">
    <property type="entry name" value="TAT"/>
    <property type="match status" value="1"/>
</dbReference>
<name>A0A0F8X7T9_9ZZZZ</name>
<sequence>AMRPISRRMFLTGAGGGALALGLTQLGFRITSTAQDIVYTYYPYKGWEDIYRKKWTWDKVTWGTHLVDCYPGGCSFRVYTKDDIVWREEQSAIYPCIEDGVPDMNPRGCQKGSAFSRVMYGAERLKYPLKRAGERGEGKWQRITWDEALTEIADAMLDAIQKSGPETIIHEFGAGEGGMLNGAQPSWRLMRLIGGTTLDSNGLTSDFNVGLYQTFGKFQFVSSVDDWFHADLILLWHMNPVYTRIPSAHFIHEARYHGTEVVSIAPDYNASSIHSDLWLPIEAGTDAALALALCKTIIDDNKVNEPFVKEQTDLPLLVRRDDGRFLRASDMEDGGREDQFYLLDASGEIVAAPRGTLDLDGADPSLQGD</sequence>
<dbReference type="InterPro" id="IPR050612">
    <property type="entry name" value="Prok_Mopterin_Oxidored"/>
</dbReference>
<dbReference type="EMBL" id="LAZR01060662">
    <property type="protein sequence ID" value="KKK65217.1"/>
    <property type="molecule type" value="Genomic_DNA"/>
</dbReference>
<feature type="non-terminal residue" evidence="5">
    <location>
        <position position="369"/>
    </location>
</feature>
<keyword evidence="2" id="KW-0408">Iron</keyword>
<feature type="domain" description="4Fe-4S Mo/W bis-MGD-type" evidence="4">
    <location>
        <begin position="58"/>
        <end position="123"/>
    </location>
</feature>
<protein>
    <recommendedName>
        <fullName evidence="4">4Fe-4S Mo/W bis-MGD-type domain-containing protein</fullName>
    </recommendedName>
</protein>
<accession>A0A0F8X7T9</accession>
<proteinExistence type="predicted"/>
<dbReference type="PROSITE" id="PS51669">
    <property type="entry name" value="4FE4S_MOW_BIS_MGD"/>
    <property type="match status" value="1"/>
</dbReference>
<dbReference type="AlphaFoldDB" id="A0A0F8X7T9"/>
<dbReference type="SUPFAM" id="SSF53706">
    <property type="entry name" value="Formate dehydrogenase/DMSO reductase, domains 1-3"/>
    <property type="match status" value="1"/>
</dbReference>
<organism evidence="5">
    <name type="scientific">marine sediment metagenome</name>
    <dbReference type="NCBI Taxonomy" id="412755"/>
    <lineage>
        <taxon>unclassified sequences</taxon>
        <taxon>metagenomes</taxon>
        <taxon>ecological metagenomes</taxon>
    </lineage>
</organism>
<dbReference type="PANTHER" id="PTHR43742">
    <property type="entry name" value="TRIMETHYLAMINE-N-OXIDE REDUCTASE"/>
    <property type="match status" value="1"/>
</dbReference>